<reference evidence="1 2" key="1">
    <citation type="journal article" date="2023" name="Science">
        <title>Complex scaffold remodeling in plant triterpene biosynthesis.</title>
        <authorList>
            <person name="De La Pena R."/>
            <person name="Hodgson H."/>
            <person name="Liu J.C."/>
            <person name="Stephenson M.J."/>
            <person name="Martin A.C."/>
            <person name="Owen C."/>
            <person name="Harkess A."/>
            <person name="Leebens-Mack J."/>
            <person name="Jimenez L.E."/>
            <person name="Osbourn A."/>
            <person name="Sattely E.S."/>
        </authorList>
    </citation>
    <scope>NUCLEOTIDE SEQUENCE [LARGE SCALE GENOMIC DNA]</scope>
    <source>
        <strain evidence="2">cv. JPN11</strain>
        <tissue evidence="1">Leaf</tissue>
    </source>
</reference>
<evidence type="ECO:0000313" key="2">
    <source>
        <dbReference type="Proteomes" id="UP001164539"/>
    </source>
</evidence>
<sequence>MEKSTPVRKPHESTSDLLTWPKVLPPPLPSPSLPLAPTNRPMRLAKCCSEVRLLTKKLSLLIRIFYFAIRFCILLHSILQMKPCSGYKLKEITGSGIFASNDENGASESDAASGNNRTSVRVYQQAMNGISQISFSAEETISPKKPTSIPEVAKQRELSGTLQNDADLMSKKQISDAKFKEISGHDIFSPAPEIQPGSLAAARSLESKESKDMGEPAPRNVRTSVRVSNPAGGQSNILFGEDPVVKTAKKIHNQKFAELTGNDIFKGDAPPGSAEKPLSTAKLREMSGSNIFADEKVESRDYFGGVRKPPGGESSIALV</sequence>
<gene>
    <name evidence="1" type="ORF">OWV82_014036</name>
</gene>
<accession>A0ACC1XYA4</accession>
<name>A0ACC1XYA4_MELAZ</name>
<evidence type="ECO:0000313" key="1">
    <source>
        <dbReference type="EMBL" id="KAJ4715709.1"/>
    </source>
</evidence>
<protein>
    <submittedName>
        <fullName evidence="1">Alpha-ketoglutarate-dependent dioxygenase alkB-like protein 2</fullName>
    </submittedName>
</protein>
<dbReference type="EMBL" id="CM051400">
    <property type="protein sequence ID" value="KAJ4715709.1"/>
    <property type="molecule type" value="Genomic_DNA"/>
</dbReference>
<comment type="caution">
    <text evidence="1">The sequence shown here is derived from an EMBL/GenBank/DDBJ whole genome shotgun (WGS) entry which is preliminary data.</text>
</comment>
<organism evidence="1 2">
    <name type="scientific">Melia azedarach</name>
    <name type="common">Chinaberry tree</name>
    <dbReference type="NCBI Taxonomy" id="155640"/>
    <lineage>
        <taxon>Eukaryota</taxon>
        <taxon>Viridiplantae</taxon>
        <taxon>Streptophyta</taxon>
        <taxon>Embryophyta</taxon>
        <taxon>Tracheophyta</taxon>
        <taxon>Spermatophyta</taxon>
        <taxon>Magnoliopsida</taxon>
        <taxon>eudicotyledons</taxon>
        <taxon>Gunneridae</taxon>
        <taxon>Pentapetalae</taxon>
        <taxon>rosids</taxon>
        <taxon>malvids</taxon>
        <taxon>Sapindales</taxon>
        <taxon>Meliaceae</taxon>
        <taxon>Melia</taxon>
    </lineage>
</organism>
<dbReference type="Proteomes" id="UP001164539">
    <property type="component" value="Chromosome 7"/>
</dbReference>
<keyword evidence="2" id="KW-1185">Reference proteome</keyword>
<proteinExistence type="predicted"/>